<feature type="domain" description="SnoaL-like" evidence="1">
    <location>
        <begin position="61"/>
        <end position="161"/>
    </location>
</feature>
<protein>
    <submittedName>
        <fullName evidence="2">Nuclear transport factor 2 family protein</fullName>
    </submittedName>
</protein>
<dbReference type="InterPro" id="IPR032710">
    <property type="entry name" value="NTF2-like_dom_sf"/>
</dbReference>
<gene>
    <name evidence="2" type="ORF">D1781_14555</name>
</gene>
<evidence type="ECO:0000259" key="1">
    <source>
        <dbReference type="Pfam" id="PF12680"/>
    </source>
</evidence>
<dbReference type="Pfam" id="PF12680">
    <property type="entry name" value="SnoaL_2"/>
    <property type="match status" value="1"/>
</dbReference>
<dbReference type="EMBL" id="QXTG01000002">
    <property type="protein sequence ID" value="RIX28625.1"/>
    <property type="molecule type" value="Genomic_DNA"/>
</dbReference>
<dbReference type="AlphaFoldDB" id="A0A3A1U119"/>
<evidence type="ECO:0000313" key="2">
    <source>
        <dbReference type="EMBL" id="RIX28625.1"/>
    </source>
</evidence>
<dbReference type="Gene3D" id="3.10.450.50">
    <property type="match status" value="1"/>
</dbReference>
<sequence length="186" mass="20735">MADHARSSRRGGRTAASGRRNCCNVHYVNLSARSRAARQEEQAMADQHALPRPDPDADEVVVRVYRAYSAQRLDELLGLVTTDVDWPDGNARLHGRAALRAYWTEQWSRTRTEDVPIGVARVDDRTSAVLIDQVVRGLAGEVRSRARVLHVLRFDDGRIARLDIVPLAPRPARPAPNPSSDSEEAR</sequence>
<dbReference type="SUPFAM" id="SSF54427">
    <property type="entry name" value="NTF2-like"/>
    <property type="match status" value="1"/>
</dbReference>
<proteinExistence type="predicted"/>
<keyword evidence="3" id="KW-1185">Reference proteome</keyword>
<dbReference type="Proteomes" id="UP000265742">
    <property type="component" value="Unassembled WGS sequence"/>
</dbReference>
<reference evidence="3" key="1">
    <citation type="submission" date="2018-09" db="EMBL/GenBank/DDBJ databases">
        <authorList>
            <person name="Kim I."/>
        </authorList>
    </citation>
    <scope>NUCLEOTIDE SEQUENCE [LARGE SCALE GENOMIC DNA]</scope>
    <source>
        <strain evidence="3">DD4a</strain>
    </source>
</reference>
<comment type="caution">
    <text evidence="2">The sequence shown here is derived from an EMBL/GenBank/DDBJ whole genome shotgun (WGS) entry which is preliminary data.</text>
</comment>
<accession>A0A3A1U119</accession>
<organism evidence="2 3">
    <name type="scientific">Amnibacterium setariae</name>
    <dbReference type="NCBI Taxonomy" id="2306585"/>
    <lineage>
        <taxon>Bacteria</taxon>
        <taxon>Bacillati</taxon>
        <taxon>Actinomycetota</taxon>
        <taxon>Actinomycetes</taxon>
        <taxon>Micrococcales</taxon>
        <taxon>Microbacteriaceae</taxon>
        <taxon>Amnibacterium</taxon>
    </lineage>
</organism>
<name>A0A3A1U119_9MICO</name>
<evidence type="ECO:0000313" key="3">
    <source>
        <dbReference type="Proteomes" id="UP000265742"/>
    </source>
</evidence>
<dbReference type="InterPro" id="IPR037401">
    <property type="entry name" value="SnoaL-like"/>
</dbReference>